<dbReference type="PANTHER" id="PTHR30273:SF2">
    <property type="entry name" value="PROTEIN FECR"/>
    <property type="match status" value="1"/>
</dbReference>
<dbReference type="Proteomes" id="UP000316778">
    <property type="component" value="Unassembled WGS sequence"/>
</dbReference>
<dbReference type="AlphaFoldDB" id="A0A562T435"/>
<feature type="transmembrane region" description="Helical" evidence="1">
    <location>
        <begin position="98"/>
        <end position="116"/>
    </location>
</feature>
<reference evidence="4 5" key="1">
    <citation type="journal article" date="2013" name="Stand. Genomic Sci.">
        <title>Genomic Encyclopedia of Type Strains, Phase I: The one thousand microbial genomes (KMG-I) project.</title>
        <authorList>
            <person name="Kyrpides N.C."/>
            <person name="Woyke T."/>
            <person name="Eisen J.A."/>
            <person name="Garrity G."/>
            <person name="Lilburn T.G."/>
            <person name="Beck B.J."/>
            <person name="Whitman W.B."/>
            <person name="Hugenholtz P."/>
            <person name="Klenk H.P."/>
        </authorList>
    </citation>
    <scope>NUCLEOTIDE SEQUENCE [LARGE SCALE GENOMIC DNA]</scope>
    <source>
        <strain evidence="4 5">DSM 13484</strain>
    </source>
</reference>
<keyword evidence="1" id="KW-1133">Transmembrane helix</keyword>
<dbReference type="EMBL" id="VLLG01000003">
    <property type="protein sequence ID" value="TWI88305.1"/>
    <property type="molecule type" value="Genomic_DNA"/>
</dbReference>
<evidence type="ECO:0000256" key="1">
    <source>
        <dbReference type="SAM" id="Phobius"/>
    </source>
</evidence>
<keyword evidence="5" id="KW-1185">Reference proteome</keyword>
<evidence type="ECO:0000259" key="3">
    <source>
        <dbReference type="Pfam" id="PF16344"/>
    </source>
</evidence>
<keyword evidence="1" id="KW-0812">Transmembrane</keyword>
<dbReference type="GO" id="GO:0016989">
    <property type="term" value="F:sigma factor antagonist activity"/>
    <property type="evidence" value="ECO:0007669"/>
    <property type="project" value="TreeGrafter"/>
</dbReference>
<protein>
    <submittedName>
        <fullName evidence="4">FecR family protein</fullName>
    </submittedName>
</protein>
<gene>
    <name evidence="4" type="ORF">LX66_2390</name>
</gene>
<dbReference type="InterPro" id="IPR006860">
    <property type="entry name" value="FecR"/>
</dbReference>
<feature type="domain" description="Protein FecR C-terminal" evidence="3">
    <location>
        <begin position="324"/>
        <end position="385"/>
    </location>
</feature>
<evidence type="ECO:0000313" key="5">
    <source>
        <dbReference type="Proteomes" id="UP000316778"/>
    </source>
</evidence>
<dbReference type="RefSeq" id="WP_145713439.1">
    <property type="nucleotide sequence ID" value="NZ_BAAAFY010000001.1"/>
</dbReference>
<dbReference type="InterPro" id="IPR012373">
    <property type="entry name" value="Ferrdict_sens_TM"/>
</dbReference>
<name>A0A562T435_CHIJA</name>
<dbReference type="Gene3D" id="3.55.50.30">
    <property type="match status" value="1"/>
</dbReference>
<dbReference type="Gene3D" id="2.60.120.1440">
    <property type="match status" value="1"/>
</dbReference>
<proteinExistence type="predicted"/>
<comment type="caution">
    <text evidence="4">The sequence shown here is derived from an EMBL/GenBank/DDBJ whole genome shotgun (WGS) entry which is preliminary data.</text>
</comment>
<accession>A0A562T435</accession>
<dbReference type="OrthoDB" id="643697at2"/>
<feature type="domain" description="FecR protein" evidence="2">
    <location>
        <begin position="194"/>
        <end position="281"/>
    </location>
</feature>
<sequence>MKTQLTQQQKEYIWQLMYEKIAGIIRPKDLRYLEAQLSRDEDMREAFNALQYALSEEENMDLERLQHDEDWGDLLGVIKPHPATRTPFLARTRFEKPAIAAMIAGLLVSSAGYYYFSQRNAPPPATPADASLPAAQAVTLQLADNRSIALSGQQQTTIGKVQLYHTEQALTFSVQENAAVHGGQHILSVPNARNYKVTLADSTEIWLNAASRLQFPFRFNGNSREITLLSGEAYVKVAANASQPFIIHTPHSTVQVLGTEFNINAYDPGVVKLALVKGAVRVQSGAANLVVKPGMEAVCTPEKGLYAQPFDAREALGWRTGKHFFEHTPMPEICTILTRMLGIAAVIDSGSSASTRHFSGMIDKHKPVREFMEDVKNTTGIDYYFDQQGVLHFR</sequence>
<keyword evidence="1" id="KW-0472">Membrane</keyword>
<organism evidence="4 5">
    <name type="scientific">Chitinophaga japonensis</name>
    <name type="common">Flexibacter japonensis</name>
    <dbReference type="NCBI Taxonomy" id="104662"/>
    <lineage>
        <taxon>Bacteria</taxon>
        <taxon>Pseudomonadati</taxon>
        <taxon>Bacteroidota</taxon>
        <taxon>Chitinophagia</taxon>
        <taxon>Chitinophagales</taxon>
        <taxon>Chitinophagaceae</taxon>
        <taxon>Chitinophaga</taxon>
    </lineage>
</organism>
<dbReference type="PANTHER" id="PTHR30273">
    <property type="entry name" value="PERIPLASMIC SIGNAL SENSOR AND SIGMA FACTOR ACTIVATOR FECR-RELATED"/>
    <property type="match status" value="1"/>
</dbReference>
<dbReference type="InterPro" id="IPR032508">
    <property type="entry name" value="FecR_C"/>
</dbReference>
<dbReference type="Pfam" id="PF16344">
    <property type="entry name" value="FecR_C"/>
    <property type="match status" value="1"/>
</dbReference>
<dbReference type="Pfam" id="PF04773">
    <property type="entry name" value="FecR"/>
    <property type="match status" value="1"/>
</dbReference>
<evidence type="ECO:0000259" key="2">
    <source>
        <dbReference type="Pfam" id="PF04773"/>
    </source>
</evidence>
<evidence type="ECO:0000313" key="4">
    <source>
        <dbReference type="EMBL" id="TWI88305.1"/>
    </source>
</evidence>